<evidence type="ECO:0000256" key="1">
    <source>
        <dbReference type="SAM" id="Phobius"/>
    </source>
</evidence>
<sequence length="134" mass="13174">MNIDHIGPAAFGVRPLGPARHDMMAEDIRDIIIEHLLTAAAVGTSAAALTLPILLSGPGLVAAGLDPSGVAAGTLAASIQTGMGSIAASGVFEVLGNAVAGGVNLVLMGGIAQAVGAGVAAGVVVMRYLGRRRR</sequence>
<reference evidence="2 3" key="1">
    <citation type="journal article" date="2016" name="Genome Biol. Evol.">
        <title>Divergent and convergent evolution of fungal pathogenicity.</title>
        <authorList>
            <person name="Shang Y."/>
            <person name="Xiao G."/>
            <person name="Zheng P."/>
            <person name="Cen K."/>
            <person name="Zhan S."/>
            <person name="Wang C."/>
        </authorList>
    </citation>
    <scope>NUCLEOTIDE SEQUENCE [LARGE SCALE GENOMIC DNA]</scope>
    <source>
        <strain evidence="2 3">RCEF 4871</strain>
    </source>
</reference>
<accession>A0A166WB61</accession>
<gene>
    <name evidence="2" type="ORF">NOR_08407</name>
</gene>
<feature type="transmembrane region" description="Helical" evidence="1">
    <location>
        <begin position="31"/>
        <end position="55"/>
    </location>
</feature>
<protein>
    <submittedName>
        <fullName evidence="2">Uncharacterized protein</fullName>
    </submittedName>
</protein>
<evidence type="ECO:0000313" key="2">
    <source>
        <dbReference type="EMBL" id="OAA34541.1"/>
    </source>
</evidence>
<feature type="transmembrane region" description="Helical" evidence="1">
    <location>
        <begin position="105"/>
        <end position="129"/>
    </location>
</feature>
<dbReference type="OrthoDB" id="440424at2759"/>
<organism evidence="2 3">
    <name type="scientific">Metarhizium rileyi (strain RCEF 4871)</name>
    <name type="common">Nomuraea rileyi</name>
    <dbReference type="NCBI Taxonomy" id="1649241"/>
    <lineage>
        <taxon>Eukaryota</taxon>
        <taxon>Fungi</taxon>
        <taxon>Dikarya</taxon>
        <taxon>Ascomycota</taxon>
        <taxon>Pezizomycotina</taxon>
        <taxon>Sordariomycetes</taxon>
        <taxon>Hypocreomycetidae</taxon>
        <taxon>Hypocreales</taxon>
        <taxon>Clavicipitaceae</taxon>
        <taxon>Metarhizium</taxon>
    </lineage>
</organism>
<name>A0A166WB61_METRR</name>
<keyword evidence="1" id="KW-0472">Membrane</keyword>
<comment type="caution">
    <text evidence="2">The sequence shown here is derived from an EMBL/GenBank/DDBJ whole genome shotgun (WGS) entry which is preliminary data.</text>
</comment>
<keyword evidence="1" id="KW-1133">Transmembrane helix</keyword>
<dbReference type="EMBL" id="AZHC01000051">
    <property type="protein sequence ID" value="OAA34541.1"/>
    <property type="molecule type" value="Genomic_DNA"/>
</dbReference>
<keyword evidence="1" id="KW-0812">Transmembrane</keyword>
<evidence type="ECO:0000313" key="3">
    <source>
        <dbReference type="Proteomes" id="UP000243498"/>
    </source>
</evidence>
<proteinExistence type="predicted"/>
<dbReference type="OMA" id="ECLMSGC"/>
<dbReference type="Proteomes" id="UP000243498">
    <property type="component" value="Unassembled WGS sequence"/>
</dbReference>
<keyword evidence="3" id="KW-1185">Reference proteome</keyword>
<dbReference type="AlphaFoldDB" id="A0A166WB61"/>